<dbReference type="Proteomes" id="UP001519287">
    <property type="component" value="Unassembled WGS sequence"/>
</dbReference>
<keyword evidence="4 7" id="KW-0812">Transmembrane</keyword>
<gene>
    <name evidence="8" type="ORF">J2Z66_003560</name>
</gene>
<evidence type="ECO:0000256" key="5">
    <source>
        <dbReference type="ARBA" id="ARBA00022989"/>
    </source>
</evidence>
<comment type="caution">
    <text evidence="8">The sequence shown here is derived from an EMBL/GenBank/DDBJ whole genome shotgun (WGS) entry which is preliminary data.</text>
</comment>
<feature type="transmembrane region" description="Helical" evidence="7">
    <location>
        <begin position="30"/>
        <end position="51"/>
    </location>
</feature>
<reference evidence="8 9" key="1">
    <citation type="submission" date="2021-03" db="EMBL/GenBank/DDBJ databases">
        <title>Genomic Encyclopedia of Type Strains, Phase IV (KMG-IV): sequencing the most valuable type-strain genomes for metagenomic binning, comparative biology and taxonomic classification.</title>
        <authorList>
            <person name="Goeker M."/>
        </authorList>
    </citation>
    <scope>NUCLEOTIDE SEQUENCE [LARGE SCALE GENOMIC DNA]</scope>
    <source>
        <strain evidence="8 9">DSM 26048</strain>
    </source>
</reference>
<evidence type="ECO:0000256" key="7">
    <source>
        <dbReference type="SAM" id="Phobius"/>
    </source>
</evidence>
<sequence>MAYIAVDKEEMLTLPVAVARLSQGLSSVDYGLAMAGATIAFIPMLIFFIAFQKFFIKGISVGALKG</sequence>
<comment type="subcellular location">
    <subcellularLocation>
        <location evidence="1">Cell membrane</location>
        <topology evidence="1">Multi-pass membrane protein</topology>
    </subcellularLocation>
</comment>
<keyword evidence="6 7" id="KW-0472">Membrane</keyword>
<evidence type="ECO:0000256" key="4">
    <source>
        <dbReference type="ARBA" id="ARBA00022692"/>
    </source>
</evidence>
<evidence type="ECO:0000256" key="3">
    <source>
        <dbReference type="ARBA" id="ARBA00022475"/>
    </source>
</evidence>
<keyword evidence="2" id="KW-0813">Transport</keyword>
<evidence type="ECO:0000256" key="1">
    <source>
        <dbReference type="ARBA" id="ARBA00004651"/>
    </source>
</evidence>
<evidence type="ECO:0000256" key="6">
    <source>
        <dbReference type="ARBA" id="ARBA00023136"/>
    </source>
</evidence>
<dbReference type="EMBL" id="JAGGLB010000011">
    <property type="protein sequence ID" value="MBP1991952.1"/>
    <property type="molecule type" value="Genomic_DNA"/>
</dbReference>
<keyword evidence="9" id="KW-1185">Reference proteome</keyword>
<dbReference type="SUPFAM" id="SSF161098">
    <property type="entry name" value="MetI-like"/>
    <property type="match status" value="1"/>
</dbReference>
<organism evidence="8 9">
    <name type="scientific">Paenibacillus eucommiae</name>
    <dbReference type="NCBI Taxonomy" id="1355755"/>
    <lineage>
        <taxon>Bacteria</taxon>
        <taxon>Bacillati</taxon>
        <taxon>Bacillota</taxon>
        <taxon>Bacilli</taxon>
        <taxon>Bacillales</taxon>
        <taxon>Paenibacillaceae</taxon>
        <taxon>Paenibacillus</taxon>
    </lineage>
</organism>
<dbReference type="InterPro" id="IPR035906">
    <property type="entry name" value="MetI-like_sf"/>
</dbReference>
<keyword evidence="5 7" id="KW-1133">Transmembrane helix</keyword>
<proteinExistence type="predicted"/>
<accession>A0ABS4IWK6</accession>
<protein>
    <submittedName>
        <fullName evidence="8">ABC-type glycerol-3-phosphate transport system permease component</fullName>
    </submittedName>
</protein>
<keyword evidence="3" id="KW-1003">Cell membrane</keyword>
<dbReference type="RefSeq" id="WP_209972675.1">
    <property type="nucleotide sequence ID" value="NZ_JAGGLB010000011.1"/>
</dbReference>
<dbReference type="PANTHER" id="PTHR43744">
    <property type="entry name" value="ABC TRANSPORTER PERMEASE PROTEIN MG189-RELATED-RELATED"/>
    <property type="match status" value="1"/>
</dbReference>
<evidence type="ECO:0000256" key="2">
    <source>
        <dbReference type="ARBA" id="ARBA00022448"/>
    </source>
</evidence>
<dbReference type="Gene3D" id="1.10.3720.10">
    <property type="entry name" value="MetI-like"/>
    <property type="match status" value="1"/>
</dbReference>
<name>A0ABS4IWK6_9BACL</name>
<dbReference type="PANTHER" id="PTHR43744:SF8">
    <property type="entry name" value="SN-GLYCEROL-3-PHOSPHATE TRANSPORT SYSTEM PERMEASE PROTEIN UGPE"/>
    <property type="match status" value="1"/>
</dbReference>
<evidence type="ECO:0000313" key="8">
    <source>
        <dbReference type="EMBL" id="MBP1991952.1"/>
    </source>
</evidence>
<evidence type="ECO:0000313" key="9">
    <source>
        <dbReference type="Proteomes" id="UP001519287"/>
    </source>
</evidence>